<dbReference type="CDD" id="cd01127">
    <property type="entry name" value="TrwB_TraG_TraD_VirD4"/>
    <property type="match status" value="1"/>
</dbReference>
<gene>
    <name evidence="3" type="ORF">VA596_04385</name>
</gene>
<dbReference type="InterPro" id="IPR027417">
    <property type="entry name" value="P-loop_NTPase"/>
</dbReference>
<dbReference type="RefSeq" id="WP_323323850.1">
    <property type="nucleotide sequence ID" value="NZ_JAYFSI010000001.1"/>
</dbReference>
<name>A0ABU5QXV5_9PSEU</name>
<feature type="region of interest" description="Disordered" evidence="1">
    <location>
        <begin position="735"/>
        <end position="760"/>
    </location>
</feature>
<feature type="domain" description="Helicase HerA central" evidence="2">
    <location>
        <begin position="333"/>
        <end position="385"/>
    </location>
</feature>
<sequence length="760" mass="82398">MNLLLALLVAGSAVLGVIVGGRSALAKQWRASLVAYRLHLPAALTPEDTARWLGMLAACTHGPKWSLVPESPLVLEIEADHRGIRHYLLFSERRTGQVLSSIRAGLPGARLEAAPNYLRRPFNATVGAEATATSRSRPLATERTDALSSALLASLQPLSKGEVIRWQVTFTSAGTPAPIHAAAPRPQDQWWSSYLLEGEAPPDAEAVRAARIKQKDQLMQVTIRLGVQTSSRPRALSLLNRTWSTLHNTNAAGVRIVRRFLASQDVAGRLKHRSLPLTAWPLLLSTAELSGFVGFVGAEHLPGIATGAARQLPPPMRMHRRSVTLGLSNYPGMTDRPITLGAEDRLRHLAIVAPTGAGKSWLLARMILSDIDAGHGVFVIDPKGDLISDVLARVGDKDADRLVVVDAARREQPMGLNVLGHARDEAGRELLVDNVLSVFTSIWSGFWGPRSDAVMRSGLNLLVNARGMDDSRLTLVDFVPMLTQPGFRQRLTKQPTVPPTVRDYWQRHDQLSDGDQMATIRPVLQKVEAFTSRSAIRLMLGQSKGIDLSAVFRERKVVLISLSEGTLGRETASLLGSLLVSLLWQTTLARVTVSAEKRAPFFAFIDEAPNLMRLPLPLSEIFSQARGLGLGITTALQFLTQAPDTIRAALLGTVRSQLTMAVEHEDAVILAKRFSPLTVDDLKGLARFEAAARLCVDGVTQTPATLTTLPLDEPTRDPDELATASRERYGVPRADVEGAIAARSTPPTASFGRYTAGATT</sequence>
<proteinExistence type="predicted"/>
<dbReference type="EMBL" id="JAYFSI010000001">
    <property type="protein sequence ID" value="MEA5358763.1"/>
    <property type="molecule type" value="Genomic_DNA"/>
</dbReference>
<protein>
    <submittedName>
        <fullName evidence="3">DUF87 domain-containing protein</fullName>
    </submittedName>
</protein>
<keyword evidence="4" id="KW-1185">Reference proteome</keyword>
<evidence type="ECO:0000256" key="1">
    <source>
        <dbReference type="SAM" id="MobiDB-lite"/>
    </source>
</evidence>
<evidence type="ECO:0000259" key="2">
    <source>
        <dbReference type="Pfam" id="PF01935"/>
    </source>
</evidence>
<dbReference type="PANTHER" id="PTHR30121:SF6">
    <property type="entry name" value="SLR6007 PROTEIN"/>
    <property type="match status" value="1"/>
</dbReference>
<dbReference type="Pfam" id="PF01935">
    <property type="entry name" value="DUF87"/>
    <property type="match status" value="1"/>
</dbReference>
<reference evidence="3 4" key="1">
    <citation type="submission" date="2023-12" db="EMBL/GenBank/DDBJ databases">
        <title>Amycolatopsis sp. V23-08.</title>
        <authorList>
            <person name="Somphong A."/>
        </authorList>
    </citation>
    <scope>NUCLEOTIDE SEQUENCE [LARGE SCALE GENOMIC DNA]</scope>
    <source>
        <strain evidence="3 4">V23-08</strain>
    </source>
</reference>
<organism evidence="3 4">
    <name type="scientific">Amycolatopsis heterodermiae</name>
    <dbReference type="NCBI Taxonomy" id="3110235"/>
    <lineage>
        <taxon>Bacteria</taxon>
        <taxon>Bacillati</taxon>
        <taxon>Actinomycetota</taxon>
        <taxon>Actinomycetes</taxon>
        <taxon>Pseudonocardiales</taxon>
        <taxon>Pseudonocardiaceae</taxon>
        <taxon>Amycolatopsis</taxon>
    </lineage>
</organism>
<dbReference type="SUPFAM" id="SSF52540">
    <property type="entry name" value="P-loop containing nucleoside triphosphate hydrolases"/>
    <property type="match status" value="1"/>
</dbReference>
<feature type="compositionally biased region" description="Basic and acidic residues" evidence="1">
    <location>
        <begin position="713"/>
        <end position="726"/>
    </location>
</feature>
<dbReference type="InterPro" id="IPR051162">
    <property type="entry name" value="T4SS_component"/>
</dbReference>
<comment type="caution">
    <text evidence="3">The sequence shown here is derived from an EMBL/GenBank/DDBJ whole genome shotgun (WGS) entry which is preliminary data.</text>
</comment>
<feature type="region of interest" description="Disordered" evidence="1">
    <location>
        <begin position="707"/>
        <end position="726"/>
    </location>
</feature>
<dbReference type="Gene3D" id="3.40.50.300">
    <property type="entry name" value="P-loop containing nucleotide triphosphate hydrolases"/>
    <property type="match status" value="2"/>
</dbReference>
<dbReference type="PANTHER" id="PTHR30121">
    <property type="entry name" value="UNCHARACTERIZED PROTEIN YJGR-RELATED"/>
    <property type="match status" value="1"/>
</dbReference>
<evidence type="ECO:0000313" key="3">
    <source>
        <dbReference type="EMBL" id="MEA5358763.1"/>
    </source>
</evidence>
<accession>A0ABU5QXV5</accession>
<dbReference type="Proteomes" id="UP001304298">
    <property type="component" value="Unassembled WGS sequence"/>
</dbReference>
<evidence type="ECO:0000313" key="4">
    <source>
        <dbReference type="Proteomes" id="UP001304298"/>
    </source>
</evidence>
<dbReference type="InterPro" id="IPR002789">
    <property type="entry name" value="HerA_central"/>
</dbReference>